<protein>
    <recommendedName>
        <fullName evidence="3">Molybdenum carrier</fullName>
    </recommendedName>
</protein>
<dbReference type="PATRIC" id="fig|1183438.3.peg.2725"/>
<dbReference type="eggNOG" id="COG0758">
    <property type="taxonomic scope" value="Bacteria"/>
</dbReference>
<evidence type="ECO:0008006" key="3">
    <source>
        <dbReference type="Google" id="ProtNLM"/>
    </source>
</evidence>
<dbReference type="HOGENOM" id="CLU_108850_0_0_3"/>
<dbReference type="STRING" id="1183438.GKIL_2767"/>
<dbReference type="Pfam" id="PF12694">
    <property type="entry name" value="cpYpsA"/>
    <property type="match status" value="1"/>
</dbReference>
<dbReference type="AlphaFoldDB" id="U5QJG1"/>
<dbReference type="Gene3D" id="3.40.50.450">
    <property type="match status" value="1"/>
</dbReference>
<evidence type="ECO:0000313" key="1">
    <source>
        <dbReference type="EMBL" id="AGY59013.1"/>
    </source>
</evidence>
<dbReference type="Proteomes" id="UP000017396">
    <property type="component" value="Chromosome"/>
</dbReference>
<dbReference type="EMBL" id="CP003587">
    <property type="protein sequence ID" value="AGY59013.1"/>
    <property type="molecule type" value="Genomic_DNA"/>
</dbReference>
<keyword evidence="2" id="KW-1185">Reference proteome</keyword>
<dbReference type="InterPro" id="IPR024755">
    <property type="entry name" value="cpYpsA"/>
</dbReference>
<reference evidence="1 2" key="1">
    <citation type="journal article" date="2013" name="PLoS ONE">
        <title>Cultivation and Complete Genome Sequencing of Gloeobacter kilaueensis sp. nov., from a Lava Cave in Kilauea Caldera, Hawai'i.</title>
        <authorList>
            <person name="Saw J.H."/>
            <person name="Schatz M."/>
            <person name="Brown M.V."/>
            <person name="Kunkel D.D."/>
            <person name="Foster J.S."/>
            <person name="Shick H."/>
            <person name="Christensen S."/>
            <person name="Hou S."/>
            <person name="Wan X."/>
            <person name="Donachie S.P."/>
        </authorList>
    </citation>
    <scope>NUCLEOTIDE SEQUENCE [LARGE SCALE GENOMIC DNA]</scope>
    <source>
        <strain evidence="2">JS</strain>
    </source>
</reference>
<accession>U5QJG1</accession>
<proteinExistence type="predicted"/>
<dbReference type="OrthoDB" id="283616at2"/>
<dbReference type="KEGG" id="glj:GKIL_2767"/>
<name>U5QJG1_GLOK1</name>
<organism evidence="1 2">
    <name type="scientific">Gloeobacter kilaueensis (strain ATCC BAA-2537 / CCAP 1431/1 / ULC 316 / JS1)</name>
    <dbReference type="NCBI Taxonomy" id="1183438"/>
    <lineage>
        <taxon>Bacteria</taxon>
        <taxon>Bacillati</taxon>
        <taxon>Cyanobacteriota</taxon>
        <taxon>Cyanophyceae</taxon>
        <taxon>Gloeobacterales</taxon>
        <taxon>Gloeobacteraceae</taxon>
        <taxon>Gloeobacter</taxon>
    </lineage>
</organism>
<gene>
    <name evidence="1" type="ORF">GKIL_2767</name>
</gene>
<dbReference type="RefSeq" id="WP_023174225.1">
    <property type="nucleotide sequence ID" value="NC_022600.1"/>
</dbReference>
<sequence>MGLSLKQIVSGGQSGVDRAALDAAREQGIAIGGWCPAGHWAEDGPIADEYPLRETPSTDPAQRTAWNVRDSDGTLILTIGALTGGTALTRRLCTELGRPCLVIDLSDTPDPHQVSDWLARQAIKVLNVAGPRLSSRLDIYERAHTFLRSCLSVVAPE</sequence>
<evidence type="ECO:0000313" key="2">
    <source>
        <dbReference type="Proteomes" id="UP000017396"/>
    </source>
</evidence>
<dbReference type="SUPFAM" id="SSF102405">
    <property type="entry name" value="MCP/YpsA-like"/>
    <property type="match status" value="1"/>
</dbReference>